<protein>
    <submittedName>
        <fullName evidence="2">Uncharacterized protein</fullName>
    </submittedName>
</protein>
<evidence type="ECO:0000313" key="3">
    <source>
        <dbReference type="EMBL" id="KAL1515291.1"/>
    </source>
</evidence>
<comment type="caution">
    <text evidence="2">The sequence shown here is derived from an EMBL/GenBank/DDBJ whole genome shotgun (WGS) entry which is preliminary data.</text>
</comment>
<keyword evidence="1" id="KW-1133">Transmembrane helix</keyword>
<reference evidence="2 4" key="1">
    <citation type="journal article" date="2024" name="Science">
        <title>Giant polyketide synthase enzymes in the biosynthesis of giant marine polyether toxins.</title>
        <authorList>
            <person name="Fallon T.R."/>
            <person name="Shende V.V."/>
            <person name="Wierzbicki I.H."/>
            <person name="Pendleton A.L."/>
            <person name="Watervoot N.F."/>
            <person name="Auber R.P."/>
            <person name="Gonzalez D.J."/>
            <person name="Wisecaver J.H."/>
            <person name="Moore B.S."/>
        </authorList>
    </citation>
    <scope>NUCLEOTIDE SEQUENCE [LARGE SCALE GENOMIC DNA]</scope>
    <source>
        <strain evidence="2 4">12B1</strain>
    </source>
</reference>
<accession>A0AB34J9Z7</accession>
<evidence type="ECO:0000256" key="1">
    <source>
        <dbReference type="SAM" id="Phobius"/>
    </source>
</evidence>
<sequence>MKKSSGWDSQSVLSRASRTTSADALFFPDLVDDHIGNKFVDMLYVAGTKSDGTGRRMALWQKRAQDELRVPEGEDPAAKEGWGGLPVMSRWEFLSTVIAPIIFVANLVIIGYCMTYIWFRMFP</sequence>
<evidence type="ECO:0000313" key="2">
    <source>
        <dbReference type="EMBL" id="KAL1515280.1"/>
    </source>
</evidence>
<evidence type="ECO:0000313" key="4">
    <source>
        <dbReference type="Proteomes" id="UP001515480"/>
    </source>
</evidence>
<keyword evidence="4" id="KW-1185">Reference proteome</keyword>
<name>A0AB34J9Z7_PRYPA</name>
<feature type="transmembrane region" description="Helical" evidence="1">
    <location>
        <begin position="97"/>
        <end position="119"/>
    </location>
</feature>
<gene>
    <name evidence="2" type="ORF">AB1Y20_001912</name>
    <name evidence="3" type="ORF">AB1Y20_001923</name>
</gene>
<dbReference type="EMBL" id="JBGBPQ010000011">
    <property type="protein sequence ID" value="KAL1515291.1"/>
    <property type="molecule type" value="Genomic_DNA"/>
</dbReference>
<proteinExistence type="predicted"/>
<dbReference type="EMBL" id="JBGBPQ010000011">
    <property type="protein sequence ID" value="KAL1515280.1"/>
    <property type="molecule type" value="Genomic_DNA"/>
</dbReference>
<organism evidence="2 4">
    <name type="scientific">Prymnesium parvum</name>
    <name type="common">Toxic golden alga</name>
    <dbReference type="NCBI Taxonomy" id="97485"/>
    <lineage>
        <taxon>Eukaryota</taxon>
        <taxon>Haptista</taxon>
        <taxon>Haptophyta</taxon>
        <taxon>Prymnesiophyceae</taxon>
        <taxon>Prymnesiales</taxon>
        <taxon>Prymnesiaceae</taxon>
        <taxon>Prymnesium</taxon>
    </lineage>
</organism>
<keyword evidence="1" id="KW-0472">Membrane</keyword>
<dbReference type="Proteomes" id="UP001515480">
    <property type="component" value="Unassembled WGS sequence"/>
</dbReference>
<keyword evidence="1" id="KW-0812">Transmembrane</keyword>
<dbReference type="AlphaFoldDB" id="A0AB34J9Z7"/>